<keyword evidence="5 6" id="KW-0472">Membrane</keyword>
<comment type="caution">
    <text evidence="7">The sequence shown here is derived from an EMBL/GenBank/DDBJ whole genome shotgun (WGS) entry which is preliminary data.</text>
</comment>
<keyword evidence="2" id="KW-1003">Cell membrane</keyword>
<accession>A0A3A9B3E6</accession>
<dbReference type="Pfam" id="PF02653">
    <property type="entry name" value="BPD_transp_2"/>
    <property type="match status" value="1"/>
</dbReference>
<name>A0A3A9B3E6_9FIRM</name>
<feature type="transmembrane region" description="Helical" evidence="6">
    <location>
        <begin position="7"/>
        <end position="25"/>
    </location>
</feature>
<evidence type="ECO:0000256" key="5">
    <source>
        <dbReference type="ARBA" id="ARBA00023136"/>
    </source>
</evidence>
<evidence type="ECO:0000313" key="7">
    <source>
        <dbReference type="EMBL" id="RKI93255.1"/>
    </source>
</evidence>
<keyword evidence="3 6" id="KW-0812">Transmembrane</keyword>
<protein>
    <recommendedName>
        <fullName evidence="9">ABC transporter permease</fullName>
    </recommendedName>
</protein>
<dbReference type="InterPro" id="IPR001851">
    <property type="entry name" value="ABC_transp_permease"/>
</dbReference>
<dbReference type="EMBL" id="RAYQ01000003">
    <property type="protein sequence ID" value="RKI93255.1"/>
    <property type="molecule type" value="Genomic_DNA"/>
</dbReference>
<reference evidence="7 8" key="1">
    <citation type="submission" date="2018-09" db="EMBL/GenBank/DDBJ databases">
        <title>Murine metabolic-syndrome-specific gut microbial biobank.</title>
        <authorList>
            <person name="Liu C."/>
        </authorList>
    </citation>
    <scope>NUCLEOTIDE SEQUENCE [LARGE SCALE GENOMIC DNA]</scope>
    <source>
        <strain evidence="7 8">0.1xD8-82</strain>
    </source>
</reference>
<dbReference type="RefSeq" id="WP_120467226.1">
    <property type="nucleotide sequence ID" value="NZ_CATAJS010000003.1"/>
</dbReference>
<dbReference type="GO" id="GO:0005886">
    <property type="term" value="C:plasma membrane"/>
    <property type="evidence" value="ECO:0007669"/>
    <property type="project" value="UniProtKB-SubCell"/>
</dbReference>
<feature type="transmembrane region" description="Helical" evidence="6">
    <location>
        <begin position="286"/>
        <end position="304"/>
    </location>
</feature>
<feature type="transmembrane region" description="Helical" evidence="6">
    <location>
        <begin position="31"/>
        <end position="53"/>
    </location>
</feature>
<dbReference type="PANTHER" id="PTHR32196:SF69">
    <property type="entry name" value="BRANCHED-CHAIN AMINO ACID TRANSPORT SYSTEM, PERMEASE PROTEIN"/>
    <property type="match status" value="1"/>
</dbReference>
<sequence length="327" mass="35010">MKILDNVKRSLFGLTLPIIVYAFFSVLRPEIFLGTGAGTIYTVLVQSITTCILGWGMSFSMTVDALDFSIAAEMILYEIMATIFYNMGGFPAMVLLTMVSALVIGLLKAFVKELIAVKSMVLGLGLTYILASLGEVLSTNRSTVIGRDATILAGMPYNFIILIVTGFIMWFLVTKSRFGAHARAVGGNSNLAKAAGINEHMVNLQASLIGSIFAGIAAVFTLSRGAGVTAQNGLNSIGSAFSSLMCVFIAMFISKYVNMTIGIYIGAVTMSIISIGLVSIGFDSELNSTVTSAFLLVLMTYTIITDSRKADKVRREVAQARLRKSEG</sequence>
<feature type="transmembrane region" description="Helical" evidence="6">
    <location>
        <begin position="234"/>
        <end position="254"/>
    </location>
</feature>
<evidence type="ECO:0000256" key="6">
    <source>
        <dbReference type="SAM" id="Phobius"/>
    </source>
</evidence>
<proteinExistence type="predicted"/>
<feature type="transmembrane region" description="Helical" evidence="6">
    <location>
        <begin position="151"/>
        <end position="173"/>
    </location>
</feature>
<dbReference type="AlphaFoldDB" id="A0A3A9B3E6"/>
<evidence type="ECO:0000256" key="3">
    <source>
        <dbReference type="ARBA" id="ARBA00022692"/>
    </source>
</evidence>
<evidence type="ECO:0008006" key="9">
    <source>
        <dbReference type="Google" id="ProtNLM"/>
    </source>
</evidence>
<dbReference type="PANTHER" id="PTHR32196">
    <property type="entry name" value="ABC TRANSPORTER PERMEASE PROTEIN YPHD-RELATED-RELATED"/>
    <property type="match status" value="1"/>
</dbReference>
<dbReference type="OrthoDB" id="9815820at2"/>
<evidence type="ECO:0000313" key="8">
    <source>
        <dbReference type="Proteomes" id="UP000280696"/>
    </source>
</evidence>
<keyword evidence="4 6" id="KW-1133">Transmembrane helix</keyword>
<feature type="transmembrane region" description="Helical" evidence="6">
    <location>
        <begin position="90"/>
        <end position="107"/>
    </location>
</feature>
<organism evidence="7 8">
    <name type="scientific">Parablautia intestinalis</name>
    <dbReference type="NCBI Taxonomy" id="2320100"/>
    <lineage>
        <taxon>Bacteria</taxon>
        <taxon>Bacillati</taxon>
        <taxon>Bacillota</taxon>
        <taxon>Clostridia</taxon>
        <taxon>Lachnospirales</taxon>
        <taxon>Lachnospiraceae</taxon>
        <taxon>Parablautia</taxon>
    </lineage>
</organism>
<feature type="transmembrane region" description="Helical" evidence="6">
    <location>
        <begin position="114"/>
        <end position="131"/>
    </location>
</feature>
<comment type="subcellular location">
    <subcellularLocation>
        <location evidence="1">Cell membrane</location>
        <topology evidence="1">Multi-pass membrane protein</topology>
    </subcellularLocation>
</comment>
<evidence type="ECO:0000256" key="1">
    <source>
        <dbReference type="ARBA" id="ARBA00004651"/>
    </source>
</evidence>
<keyword evidence="8" id="KW-1185">Reference proteome</keyword>
<feature type="transmembrane region" description="Helical" evidence="6">
    <location>
        <begin position="261"/>
        <end position="280"/>
    </location>
</feature>
<evidence type="ECO:0000256" key="2">
    <source>
        <dbReference type="ARBA" id="ARBA00022475"/>
    </source>
</evidence>
<feature type="transmembrane region" description="Helical" evidence="6">
    <location>
        <begin position="202"/>
        <end position="222"/>
    </location>
</feature>
<dbReference type="Proteomes" id="UP000280696">
    <property type="component" value="Unassembled WGS sequence"/>
</dbReference>
<gene>
    <name evidence="7" type="ORF">D7V94_04620</name>
</gene>
<evidence type="ECO:0000256" key="4">
    <source>
        <dbReference type="ARBA" id="ARBA00022989"/>
    </source>
</evidence>
<dbReference type="GO" id="GO:0022857">
    <property type="term" value="F:transmembrane transporter activity"/>
    <property type="evidence" value="ECO:0007669"/>
    <property type="project" value="InterPro"/>
</dbReference>